<reference evidence="3" key="1">
    <citation type="journal article" date="2017" name="Nat. Ecol. Evol.">
        <title>Genome expansion and lineage-specific genetic innovations in the forest pathogenic fungi Armillaria.</title>
        <authorList>
            <person name="Sipos G."/>
            <person name="Prasanna A.N."/>
            <person name="Walter M.C."/>
            <person name="O'Connor E."/>
            <person name="Balint B."/>
            <person name="Krizsan K."/>
            <person name="Kiss B."/>
            <person name="Hess J."/>
            <person name="Varga T."/>
            <person name="Slot J."/>
            <person name="Riley R."/>
            <person name="Boka B."/>
            <person name="Rigling D."/>
            <person name="Barry K."/>
            <person name="Lee J."/>
            <person name="Mihaltcheva S."/>
            <person name="LaButti K."/>
            <person name="Lipzen A."/>
            <person name="Waldron R."/>
            <person name="Moloney N.M."/>
            <person name="Sperisen C."/>
            <person name="Kredics L."/>
            <person name="Vagvoelgyi C."/>
            <person name="Patrignani A."/>
            <person name="Fitzpatrick D."/>
            <person name="Nagy I."/>
            <person name="Doyle S."/>
            <person name="Anderson J.B."/>
            <person name="Grigoriev I.V."/>
            <person name="Gueldener U."/>
            <person name="Muensterkoetter M."/>
            <person name="Nagy L.G."/>
        </authorList>
    </citation>
    <scope>NUCLEOTIDE SEQUENCE [LARGE SCALE GENOMIC DNA]</scope>
    <source>
        <strain evidence="3">Ar21-2</strain>
    </source>
</reference>
<feature type="compositionally biased region" description="Basic and acidic residues" evidence="1">
    <location>
        <begin position="88"/>
        <end position="99"/>
    </location>
</feature>
<name>A0A2H3CVH2_ARMGA</name>
<feature type="compositionally biased region" description="Polar residues" evidence="1">
    <location>
        <begin position="65"/>
        <end position="87"/>
    </location>
</feature>
<dbReference type="Proteomes" id="UP000217790">
    <property type="component" value="Unassembled WGS sequence"/>
</dbReference>
<evidence type="ECO:0000313" key="2">
    <source>
        <dbReference type="EMBL" id="PBK80103.1"/>
    </source>
</evidence>
<accession>A0A2H3CVH2</accession>
<dbReference type="EMBL" id="KZ293752">
    <property type="protein sequence ID" value="PBK80103.1"/>
    <property type="molecule type" value="Genomic_DNA"/>
</dbReference>
<dbReference type="InParanoid" id="A0A2H3CVH2"/>
<dbReference type="AlphaFoldDB" id="A0A2H3CVH2"/>
<feature type="region of interest" description="Disordered" evidence="1">
    <location>
        <begin position="54"/>
        <end position="101"/>
    </location>
</feature>
<gene>
    <name evidence="2" type="ORF">ARMGADRAFT_1040296</name>
</gene>
<sequence>MSVELNMILYHHMTDRRLECLEVKGLRRSTDNVISVIPIKTEVHDGRWCKLTWKSRENPSGQGGNLPTRSPGNHTASNIQPLDNPTSADHHSQTRRKDIGCMPDGTAMTVCAATAAKVSNSHFVNGSCTPPLVISIMEESGVYPKRNLKPERK</sequence>
<keyword evidence="3" id="KW-1185">Reference proteome</keyword>
<protein>
    <submittedName>
        <fullName evidence="2">Uncharacterized protein</fullName>
    </submittedName>
</protein>
<organism evidence="2 3">
    <name type="scientific">Armillaria gallica</name>
    <name type="common">Bulbous honey fungus</name>
    <name type="synonym">Armillaria bulbosa</name>
    <dbReference type="NCBI Taxonomy" id="47427"/>
    <lineage>
        <taxon>Eukaryota</taxon>
        <taxon>Fungi</taxon>
        <taxon>Dikarya</taxon>
        <taxon>Basidiomycota</taxon>
        <taxon>Agaricomycotina</taxon>
        <taxon>Agaricomycetes</taxon>
        <taxon>Agaricomycetidae</taxon>
        <taxon>Agaricales</taxon>
        <taxon>Marasmiineae</taxon>
        <taxon>Physalacriaceae</taxon>
        <taxon>Armillaria</taxon>
    </lineage>
</organism>
<proteinExistence type="predicted"/>
<evidence type="ECO:0000313" key="3">
    <source>
        <dbReference type="Proteomes" id="UP000217790"/>
    </source>
</evidence>
<evidence type="ECO:0000256" key="1">
    <source>
        <dbReference type="SAM" id="MobiDB-lite"/>
    </source>
</evidence>